<dbReference type="Gene3D" id="3.90.1150.10">
    <property type="entry name" value="Aspartate Aminotransferase, domain 1"/>
    <property type="match status" value="1"/>
</dbReference>
<keyword evidence="4 6" id="KW-0808">Transferase</keyword>
<dbReference type="HAMAP" id="MF_01023">
    <property type="entry name" value="HisC_aminotrans_2"/>
    <property type="match status" value="1"/>
</dbReference>
<evidence type="ECO:0000259" key="8">
    <source>
        <dbReference type="Pfam" id="PF00155"/>
    </source>
</evidence>
<comment type="similarity">
    <text evidence="6">Belongs to the class-II pyridoxal-phosphate-dependent aminotransferase family.</text>
</comment>
<dbReference type="PROSITE" id="PS00599">
    <property type="entry name" value="AA_TRANSFER_CLASS_2"/>
    <property type="match status" value="1"/>
</dbReference>
<dbReference type="Proteomes" id="UP000325827">
    <property type="component" value="Unassembled WGS sequence"/>
</dbReference>
<evidence type="ECO:0000256" key="5">
    <source>
        <dbReference type="ARBA" id="ARBA00022898"/>
    </source>
</evidence>
<dbReference type="EMBL" id="VYSA01000002">
    <property type="protein sequence ID" value="KAA9108424.1"/>
    <property type="molecule type" value="Genomic_DNA"/>
</dbReference>
<evidence type="ECO:0000256" key="4">
    <source>
        <dbReference type="ARBA" id="ARBA00022679"/>
    </source>
</evidence>
<feature type="domain" description="Aminotransferase class I/classII large" evidence="8">
    <location>
        <begin position="38"/>
        <end position="357"/>
    </location>
</feature>
<comment type="catalytic activity">
    <reaction evidence="6">
        <text>an aromatic L-alpha-amino acid + 2-oxoglutarate = an aromatic oxo-acid + L-glutamate</text>
        <dbReference type="Rhea" id="RHEA:17533"/>
        <dbReference type="ChEBI" id="CHEBI:16810"/>
        <dbReference type="ChEBI" id="CHEBI:29985"/>
        <dbReference type="ChEBI" id="CHEBI:73309"/>
        <dbReference type="ChEBI" id="CHEBI:84824"/>
        <dbReference type="EC" id="2.6.1.57"/>
    </reaction>
</comment>
<dbReference type="InterPro" id="IPR015424">
    <property type="entry name" value="PyrdxlP-dep_Trfase"/>
</dbReference>
<keyword evidence="3 6" id="KW-0032">Aminotransferase</keyword>
<dbReference type="CDD" id="cd00609">
    <property type="entry name" value="AAT_like"/>
    <property type="match status" value="1"/>
</dbReference>
<evidence type="ECO:0000256" key="6">
    <source>
        <dbReference type="HAMAP-Rule" id="MF_01513"/>
    </source>
</evidence>
<evidence type="ECO:0000313" key="10">
    <source>
        <dbReference type="Proteomes" id="UP000325827"/>
    </source>
</evidence>
<accession>A0A5J5J3B8</accession>
<dbReference type="InterPro" id="IPR024892">
    <property type="entry name" value="ArAT"/>
</dbReference>
<dbReference type="InterPro" id="IPR004839">
    <property type="entry name" value="Aminotransferase_I/II_large"/>
</dbReference>
<dbReference type="PANTHER" id="PTHR43643:SF3">
    <property type="entry name" value="HISTIDINOL-PHOSPHATE AMINOTRANSFERASE"/>
    <property type="match status" value="1"/>
</dbReference>
<dbReference type="AlphaFoldDB" id="A0A5J5J3B8"/>
<dbReference type="NCBIfam" id="NF002878">
    <property type="entry name" value="PRK03321.1"/>
    <property type="match status" value="1"/>
</dbReference>
<keyword evidence="10" id="KW-1185">Reference proteome</keyword>
<name>A0A5J5J3B8_9MICO</name>
<evidence type="ECO:0000256" key="3">
    <source>
        <dbReference type="ARBA" id="ARBA00022576"/>
    </source>
</evidence>
<dbReference type="GO" id="GO:0004400">
    <property type="term" value="F:histidinol-phosphate transaminase activity"/>
    <property type="evidence" value="ECO:0007669"/>
    <property type="project" value="InterPro"/>
</dbReference>
<dbReference type="HAMAP" id="MF_01513">
    <property type="entry name" value="Phe_aminotrans_2"/>
    <property type="match status" value="1"/>
</dbReference>
<dbReference type="InterPro" id="IPR050106">
    <property type="entry name" value="HistidinolP_aminotransfase"/>
</dbReference>
<comment type="subunit">
    <text evidence="2 6">Homodimer.</text>
</comment>
<evidence type="ECO:0000256" key="7">
    <source>
        <dbReference type="SAM" id="MobiDB-lite"/>
    </source>
</evidence>
<dbReference type="InterPro" id="IPR015422">
    <property type="entry name" value="PyrdxlP-dep_Trfase_small"/>
</dbReference>
<feature type="compositionally biased region" description="Polar residues" evidence="7">
    <location>
        <begin position="32"/>
        <end position="42"/>
    </location>
</feature>
<evidence type="ECO:0000313" key="9">
    <source>
        <dbReference type="EMBL" id="KAA9108424.1"/>
    </source>
</evidence>
<dbReference type="Gene3D" id="3.40.640.10">
    <property type="entry name" value="Type I PLP-dependent aspartate aminotransferase-like (Major domain)"/>
    <property type="match status" value="1"/>
</dbReference>
<dbReference type="RefSeq" id="WP_150449456.1">
    <property type="nucleotide sequence ID" value="NZ_VYSA01000002.1"/>
</dbReference>
<sequence>MTDSPDRSSLPDAPVRIRPEIAALPPYRQGKQAGSDSYKLSSNENPFDPLPSVLIALQSAAAVNRYPDATAGRLRQRLGARFGVSPDEVHIGAGSVSILAQLILAAAGPGDEVIYAWRSFEAYPGLALVAGAVPVEVPLDADARHDLPAMAAAVTDRTRVIIVCSPNNPTGPIVTHAEFEQFLAAVPRDVLVVLDEAYAEFVTAPDAVDGMRVLGTSGHDNVVALRTFSKAFGLAGLRIGYAIGHRRILDAARTTSIPLSVTAQAEEAALASLTAESELLERVRVIAERRDRLAEGLREIGWRVPDAQGNFVWLAAGDQATAVAEAFDEEGLIVRPFAGDGVRISVGEHESVERVLQIAASVVRTLPEGHSGRR</sequence>
<dbReference type="Pfam" id="PF00155">
    <property type="entry name" value="Aminotran_1_2"/>
    <property type="match status" value="1"/>
</dbReference>
<evidence type="ECO:0000256" key="1">
    <source>
        <dbReference type="ARBA" id="ARBA00001933"/>
    </source>
</evidence>
<reference evidence="10" key="1">
    <citation type="submission" date="2019-09" db="EMBL/GenBank/DDBJ databases">
        <title>Mumia zhuanghuii sp. nov. isolated from the intestinal contents of plateau pika (Ochotona curzoniae) in the Qinghai-Tibet plateau of China.</title>
        <authorList>
            <person name="Tian Z."/>
        </authorList>
    </citation>
    <scope>NUCLEOTIDE SEQUENCE [LARGE SCALE GENOMIC DNA]</scope>
    <source>
        <strain evidence="10">JCM 30598</strain>
    </source>
</reference>
<dbReference type="InterPro" id="IPR015421">
    <property type="entry name" value="PyrdxlP-dep_Trfase_major"/>
</dbReference>
<keyword evidence="5 6" id="KW-0663">Pyridoxal phosphate</keyword>
<dbReference type="GO" id="GO:0030170">
    <property type="term" value="F:pyridoxal phosphate binding"/>
    <property type="evidence" value="ECO:0007669"/>
    <property type="project" value="UniProtKB-UniRule"/>
</dbReference>
<organism evidence="9 10">
    <name type="scientific">Microbacterium rhizomatis</name>
    <dbReference type="NCBI Taxonomy" id="1631477"/>
    <lineage>
        <taxon>Bacteria</taxon>
        <taxon>Bacillati</taxon>
        <taxon>Actinomycetota</taxon>
        <taxon>Actinomycetes</taxon>
        <taxon>Micrococcales</taxon>
        <taxon>Microbacteriaceae</taxon>
        <taxon>Microbacterium</taxon>
    </lineage>
</organism>
<comment type="cofactor">
    <cofactor evidence="1 6">
        <name>pyridoxal 5'-phosphate</name>
        <dbReference type="ChEBI" id="CHEBI:597326"/>
    </cofactor>
</comment>
<feature type="modified residue" description="N6-(pyridoxal phosphate)lysine" evidence="6">
    <location>
        <position position="230"/>
    </location>
</feature>
<dbReference type="GO" id="GO:0000105">
    <property type="term" value="P:L-histidine biosynthetic process"/>
    <property type="evidence" value="ECO:0007669"/>
    <property type="project" value="InterPro"/>
</dbReference>
<protein>
    <recommendedName>
        <fullName evidence="6">Aromatic amino acid aminotransferase</fullName>
        <shortName evidence="6">ArAT</shortName>
        <ecNumber evidence="6">2.6.1.57</ecNumber>
    </recommendedName>
</protein>
<gene>
    <name evidence="9" type="primary">hisC</name>
    <name evidence="6" type="synonym">pat</name>
    <name evidence="9" type="ORF">F6B43_13690</name>
</gene>
<evidence type="ECO:0000256" key="2">
    <source>
        <dbReference type="ARBA" id="ARBA00011738"/>
    </source>
</evidence>
<feature type="region of interest" description="Disordered" evidence="7">
    <location>
        <begin position="1"/>
        <end position="42"/>
    </location>
</feature>
<dbReference type="OrthoDB" id="9809616at2"/>
<proteinExistence type="inferred from homology"/>
<dbReference type="SUPFAM" id="SSF53383">
    <property type="entry name" value="PLP-dependent transferases"/>
    <property type="match status" value="1"/>
</dbReference>
<dbReference type="PANTHER" id="PTHR43643">
    <property type="entry name" value="HISTIDINOL-PHOSPHATE AMINOTRANSFERASE 2"/>
    <property type="match status" value="1"/>
</dbReference>
<comment type="function">
    <text evidence="6">Aminotransferase that catalyzes the conversion of aromatic amino acids and 2-oxoglutarate into corresponding aromatic oxo acids and L-glutamate.</text>
</comment>
<dbReference type="EC" id="2.6.1.57" evidence="6"/>
<dbReference type="GO" id="GO:0008793">
    <property type="term" value="F:aromatic-amino-acid transaminase activity"/>
    <property type="evidence" value="ECO:0007669"/>
    <property type="project" value="UniProtKB-UniRule"/>
</dbReference>
<dbReference type="NCBIfam" id="TIGR01141">
    <property type="entry name" value="hisC"/>
    <property type="match status" value="1"/>
</dbReference>
<comment type="caution">
    <text evidence="9">The sequence shown here is derived from an EMBL/GenBank/DDBJ whole genome shotgun (WGS) entry which is preliminary data.</text>
</comment>
<dbReference type="InterPro" id="IPR005861">
    <property type="entry name" value="HisP_aminotrans"/>
</dbReference>
<dbReference type="InterPro" id="IPR001917">
    <property type="entry name" value="Aminotrans_II_pyridoxalP_BS"/>
</dbReference>